<reference evidence="1 2" key="1">
    <citation type="journal article" date="2019" name="Nat. Ecol. Evol.">
        <title>Megaphylogeny resolves global patterns of mushroom evolution.</title>
        <authorList>
            <person name="Varga T."/>
            <person name="Krizsan K."/>
            <person name="Foldi C."/>
            <person name="Dima B."/>
            <person name="Sanchez-Garcia M."/>
            <person name="Sanchez-Ramirez S."/>
            <person name="Szollosi G.J."/>
            <person name="Szarkandi J.G."/>
            <person name="Papp V."/>
            <person name="Albert L."/>
            <person name="Andreopoulos W."/>
            <person name="Angelini C."/>
            <person name="Antonin V."/>
            <person name="Barry K.W."/>
            <person name="Bougher N.L."/>
            <person name="Buchanan P."/>
            <person name="Buyck B."/>
            <person name="Bense V."/>
            <person name="Catcheside P."/>
            <person name="Chovatia M."/>
            <person name="Cooper J."/>
            <person name="Damon W."/>
            <person name="Desjardin D."/>
            <person name="Finy P."/>
            <person name="Geml J."/>
            <person name="Haridas S."/>
            <person name="Hughes K."/>
            <person name="Justo A."/>
            <person name="Karasinski D."/>
            <person name="Kautmanova I."/>
            <person name="Kiss B."/>
            <person name="Kocsube S."/>
            <person name="Kotiranta H."/>
            <person name="LaButti K.M."/>
            <person name="Lechner B.E."/>
            <person name="Liimatainen K."/>
            <person name="Lipzen A."/>
            <person name="Lukacs Z."/>
            <person name="Mihaltcheva S."/>
            <person name="Morgado L.N."/>
            <person name="Niskanen T."/>
            <person name="Noordeloos M.E."/>
            <person name="Ohm R.A."/>
            <person name="Ortiz-Santana B."/>
            <person name="Ovrebo C."/>
            <person name="Racz N."/>
            <person name="Riley R."/>
            <person name="Savchenko A."/>
            <person name="Shiryaev A."/>
            <person name="Soop K."/>
            <person name="Spirin V."/>
            <person name="Szebenyi C."/>
            <person name="Tomsovsky M."/>
            <person name="Tulloss R.E."/>
            <person name="Uehling J."/>
            <person name="Grigoriev I.V."/>
            <person name="Vagvolgyi C."/>
            <person name="Papp T."/>
            <person name="Martin F.M."/>
            <person name="Miettinen O."/>
            <person name="Hibbett D.S."/>
            <person name="Nagy L.G."/>
        </authorList>
    </citation>
    <scope>NUCLEOTIDE SEQUENCE [LARGE SCALE GENOMIC DNA]</scope>
    <source>
        <strain evidence="1 2">NL-1719</strain>
    </source>
</reference>
<dbReference type="Proteomes" id="UP000308600">
    <property type="component" value="Unassembled WGS sequence"/>
</dbReference>
<organism evidence="1 2">
    <name type="scientific">Pluteus cervinus</name>
    <dbReference type="NCBI Taxonomy" id="181527"/>
    <lineage>
        <taxon>Eukaryota</taxon>
        <taxon>Fungi</taxon>
        <taxon>Dikarya</taxon>
        <taxon>Basidiomycota</taxon>
        <taxon>Agaricomycotina</taxon>
        <taxon>Agaricomycetes</taxon>
        <taxon>Agaricomycetidae</taxon>
        <taxon>Agaricales</taxon>
        <taxon>Pluteineae</taxon>
        <taxon>Pluteaceae</taxon>
        <taxon>Pluteus</taxon>
    </lineage>
</organism>
<name>A0ACD3AMG9_9AGAR</name>
<accession>A0ACD3AMG9</accession>
<protein>
    <submittedName>
        <fullName evidence="1">Uncharacterized protein</fullName>
    </submittedName>
</protein>
<evidence type="ECO:0000313" key="1">
    <source>
        <dbReference type="EMBL" id="TFK66716.1"/>
    </source>
</evidence>
<keyword evidence="2" id="KW-1185">Reference proteome</keyword>
<gene>
    <name evidence="1" type="ORF">BDN72DRAFT_132241</name>
</gene>
<dbReference type="EMBL" id="ML208396">
    <property type="protein sequence ID" value="TFK66716.1"/>
    <property type="molecule type" value="Genomic_DNA"/>
</dbReference>
<sequence>MADVVDCLHINDITVMCTLDSEDDLADRKDTMLLARVQIDNILLDEMEPCLPIIYEGMGGRPAARWELGSLQIPTDCCPFTLIITTTRHFEIFRFEIRGSDGMWDTEGVESEEIHLRFRAQVSLYHPSSRFHRGCYTTPGSDVVRRDIPPAEPWDERTGFPHWLLGFLPAELLLHLGMQHYFRAQSSPGDNVYLNHALAAFERALEDPNIDPDLSQVLETIIPFLYCREQGYSSCLDIALQVLQTFPGLPKAQLNAQLFLQLVVFDVMKRFEWHDHVPLAIRLITGQLKLLLHSASLATWKLFAGWVIFAYRLAPSAKEVLPLMDLMVDFHYGFLTSKGWESLPMMRATVYFMHAIEPGGPSLGVTLGAAEFVMHLLPAGHSPHLGLTFGLAFIDWSIIWLLDVLARDSDESKPCKDRILSFIAWQLSNLPLHQELQGSLRVIQSRLRGNMCIYASERVKAAMSRPPILDDNDNQFIEAILQDLRHQRSGKVIPAEYPKGAAELQRQLHTHFVSLRLSKCMNFS</sequence>
<evidence type="ECO:0000313" key="2">
    <source>
        <dbReference type="Proteomes" id="UP000308600"/>
    </source>
</evidence>
<proteinExistence type="predicted"/>